<keyword evidence="1" id="KW-0732">Signal</keyword>
<gene>
    <name evidence="2" type="ORF">L249_1155</name>
</gene>
<comment type="caution">
    <text evidence="2">The sequence shown here is derived from an EMBL/GenBank/DDBJ whole genome shotgun (WGS) entry which is preliminary data.</text>
</comment>
<protein>
    <submittedName>
        <fullName evidence="2">Uncharacterized protein</fullName>
    </submittedName>
</protein>
<name>A0A367LFG3_9HYPO</name>
<dbReference type="Proteomes" id="UP000253664">
    <property type="component" value="Unassembled WGS sequence"/>
</dbReference>
<dbReference type="EMBL" id="LKCN02000007">
    <property type="protein sequence ID" value="RCI13163.1"/>
    <property type="molecule type" value="Genomic_DNA"/>
</dbReference>
<sequence length="149" mass="16510">MMLAYNMIVNLMLLHMVLAAPAVSNDVTVNSNITFTGRVKLNNTATYNNTKVTIYPTRKCVQGSSTGGNRLEFQYERVQSNSTAKTNNSIIEPSFFNRHATAGNSILWLGDKPPPAYAESRCQFSCNAMLGCRMSGNLTSFQCYFLNDT</sequence>
<feature type="chain" id="PRO_5016679762" evidence="1">
    <location>
        <begin position="20"/>
        <end position="149"/>
    </location>
</feature>
<evidence type="ECO:0000313" key="3">
    <source>
        <dbReference type="Proteomes" id="UP000253664"/>
    </source>
</evidence>
<organism evidence="2 3">
    <name type="scientific">Ophiocordyceps polyrhachis-furcata BCC 54312</name>
    <dbReference type="NCBI Taxonomy" id="1330021"/>
    <lineage>
        <taxon>Eukaryota</taxon>
        <taxon>Fungi</taxon>
        <taxon>Dikarya</taxon>
        <taxon>Ascomycota</taxon>
        <taxon>Pezizomycotina</taxon>
        <taxon>Sordariomycetes</taxon>
        <taxon>Hypocreomycetidae</taxon>
        <taxon>Hypocreales</taxon>
        <taxon>Ophiocordycipitaceae</taxon>
        <taxon>Ophiocordyceps</taxon>
    </lineage>
</organism>
<accession>A0A367LFG3</accession>
<dbReference type="AlphaFoldDB" id="A0A367LFG3"/>
<evidence type="ECO:0000256" key="1">
    <source>
        <dbReference type="SAM" id="SignalP"/>
    </source>
</evidence>
<feature type="signal peptide" evidence="1">
    <location>
        <begin position="1"/>
        <end position="19"/>
    </location>
</feature>
<keyword evidence="3" id="KW-1185">Reference proteome</keyword>
<dbReference type="OrthoDB" id="5229184at2759"/>
<evidence type="ECO:0000313" key="2">
    <source>
        <dbReference type="EMBL" id="RCI13163.1"/>
    </source>
</evidence>
<proteinExistence type="predicted"/>
<reference evidence="2 3" key="1">
    <citation type="journal article" date="2015" name="BMC Genomics">
        <title>Insights from the genome of Ophiocordyceps polyrhachis-furcata to pathogenicity and host specificity in insect fungi.</title>
        <authorList>
            <person name="Wichadakul D."/>
            <person name="Kobmoo N."/>
            <person name="Ingsriswang S."/>
            <person name="Tangphatsornruang S."/>
            <person name="Chantasingh D."/>
            <person name="Luangsa-ard J.J."/>
            <person name="Eurwilaichitr L."/>
        </authorList>
    </citation>
    <scope>NUCLEOTIDE SEQUENCE [LARGE SCALE GENOMIC DNA]</scope>
    <source>
        <strain evidence="2 3">BCC 54312</strain>
    </source>
</reference>